<dbReference type="InterPro" id="IPR000073">
    <property type="entry name" value="AB_hydrolase_1"/>
</dbReference>
<dbReference type="EMBL" id="BAABAQ010000011">
    <property type="protein sequence ID" value="GAA4201255.1"/>
    <property type="molecule type" value="Genomic_DNA"/>
</dbReference>
<gene>
    <name evidence="3" type="ORF">GCM10022252_55670</name>
</gene>
<proteinExistence type="predicted"/>
<dbReference type="SUPFAM" id="SSF53474">
    <property type="entry name" value="alpha/beta-Hydrolases"/>
    <property type="match status" value="1"/>
</dbReference>
<comment type="caution">
    <text evidence="3">The sequence shown here is derived from an EMBL/GenBank/DDBJ whole genome shotgun (WGS) entry which is preliminary data.</text>
</comment>
<keyword evidence="4" id="KW-1185">Reference proteome</keyword>
<feature type="domain" description="AB hydrolase-1" evidence="2">
    <location>
        <begin position="74"/>
        <end position="192"/>
    </location>
</feature>
<accession>A0ABP8B986</accession>
<dbReference type="PANTHER" id="PTHR43798">
    <property type="entry name" value="MONOACYLGLYCEROL LIPASE"/>
    <property type="match status" value="1"/>
</dbReference>
<evidence type="ECO:0000259" key="2">
    <source>
        <dbReference type="Pfam" id="PF00561"/>
    </source>
</evidence>
<dbReference type="InterPro" id="IPR029058">
    <property type="entry name" value="AB_hydrolase_fold"/>
</dbReference>
<protein>
    <submittedName>
        <fullName evidence="3">Alpha/beta hydrolase</fullName>
    </submittedName>
</protein>
<keyword evidence="1 3" id="KW-0378">Hydrolase</keyword>
<dbReference type="GO" id="GO:0016787">
    <property type="term" value="F:hydrolase activity"/>
    <property type="evidence" value="ECO:0007669"/>
    <property type="project" value="UniProtKB-KW"/>
</dbReference>
<evidence type="ECO:0000313" key="4">
    <source>
        <dbReference type="Proteomes" id="UP001501251"/>
    </source>
</evidence>
<evidence type="ECO:0000256" key="1">
    <source>
        <dbReference type="ARBA" id="ARBA00022801"/>
    </source>
</evidence>
<dbReference type="Gene3D" id="3.40.50.1820">
    <property type="entry name" value="alpha/beta hydrolase"/>
    <property type="match status" value="1"/>
</dbReference>
<dbReference type="Proteomes" id="UP001501251">
    <property type="component" value="Unassembled WGS sequence"/>
</dbReference>
<dbReference type="RefSeq" id="WP_344921031.1">
    <property type="nucleotide sequence ID" value="NZ_BAABAQ010000011.1"/>
</dbReference>
<reference evidence="4" key="1">
    <citation type="journal article" date="2019" name="Int. J. Syst. Evol. Microbiol.">
        <title>The Global Catalogue of Microorganisms (GCM) 10K type strain sequencing project: providing services to taxonomists for standard genome sequencing and annotation.</title>
        <authorList>
            <consortium name="The Broad Institute Genomics Platform"/>
            <consortium name="The Broad Institute Genome Sequencing Center for Infectious Disease"/>
            <person name="Wu L."/>
            <person name="Ma J."/>
        </authorList>
    </citation>
    <scope>NUCLEOTIDE SEQUENCE [LARGE SCALE GENOMIC DNA]</scope>
    <source>
        <strain evidence="4">JCM 17388</strain>
    </source>
</reference>
<dbReference type="Pfam" id="PF00561">
    <property type="entry name" value="Abhydrolase_1"/>
    <property type="match status" value="1"/>
</dbReference>
<dbReference type="PANTHER" id="PTHR43798:SF31">
    <property type="entry name" value="AB HYDROLASE SUPERFAMILY PROTEIN YCLE"/>
    <property type="match status" value="1"/>
</dbReference>
<evidence type="ECO:0000313" key="3">
    <source>
        <dbReference type="EMBL" id="GAA4201255.1"/>
    </source>
</evidence>
<organism evidence="3 4">
    <name type="scientific">Streptosporangium oxazolinicum</name>
    <dbReference type="NCBI Taxonomy" id="909287"/>
    <lineage>
        <taxon>Bacteria</taxon>
        <taxon>Bacillati</taxon>
        <taxon>Actinomycetota</taxon>
        <taxon>Actinomycetes</taxon>
        <taxon>Streptosporangiales</taxon>
        <taxon>Streptosporangiaceae</taxon>
        <taxon>Streptosporangium</taxon>
    </lineage>
</organism>
<dbReference type="InterPro" id="IPR050266">
    <property type="entry name" value="AB_hydrolase_sf"/>
</dbReference>
<sequence length="294" mass="31406">MSSKLAVPEQEFALLPELAESLGLPGPDPHRVQRRWVTVVSGGHVSGVTWDTGPAEIVLLHDARRSARSWDRVLLALGRPALALDLPGHGRSGWRGNGVYSPRRLAPAVSEAIRSFAPTSKVVAGVGLGALTAIALTARSPDLVRALVLVDTLPGASGEPGTAPGRHASREEALDRLREARPDAAEEDLVADVRYELVEESDGTWTWRHHLGNLPAEAAAHLGDETLWEQLEVLTGYEVPVLLVRPATGGRLSEAAVGELTRRVPSARLVTVEDPAELAGVLRETLDTIQGRIA</sequence>
<name>A0ABP8B986_9ACTN</name>